<gene>
    <name evidence="2" type="primary">CPRD49_0</name>
    <name evidence="2" type="ORF">CFP56_002757</name>
</gene>
<evidence type="ECO:0000313" key="3">
    <source>
        <dbReference type="Proteomes" id="UP000237347"/>
    </source>
</evidence>
<evidence type="ECO:0000256" key="1">
    <source>
        <dbReference type="SAM" id="MobiDB-lite"/>
    </source>
</evidence>
<accession>A0AAW0LGS6</accession>
<dbReference type="AlphaFoldDB" id="A0AAW0LGS6"/>
<organism evidence="2 3">
    <name type="scientific">Quercus suber</name>
    <name type="common">Cork oak</name>
    <dbReference type="NCBI Taxonomy" id="58331"/>
    <lineage>
        <taxon>Eukaryota</taxon>
        <taxon>Viridiplantae</taxon>
        <taxon>Streptophyta</taxon>
        <taxon>Embryophyta</taxon>
        <taxon>Tracheophyta</taxon>
        <taxon>Spermatophyta</taxon>
        <taxon>Magnoliopsida</taxon>
        <taxon>eudicotyledons</taxon>
        <taxon>Gunneridae</taxon>
        <taxon>Pentapetalae</taxon>
        <taxon>rosids</taxon>
        <taxon>fabids</taxon>
        <taxon>Fagales</taxon>
        <taxon>Fagaceae</taxon>
        <taxon>Quercus</taxon>
    </lineage>
</organism>
<dbReference type="Proteomes" id="UP000237347">
    <property type="component" value="Unassembled WGS sequence"/>
</dbReference>
<feature type="region of interest" description="Disordered" evidence="1">
    <location>
        <begin position="1"/>
        <end position="40"/>
    </location>
</feature>
<reference evidence="2 3" key="1">
    <citation type="journal article" date="2018" name="Sci. Data">
        <title>The draft genome sequence of cork oak.</title>
        <authorList>
            <person name="Ramos A.M."/>
            <person name="Usie A."/>
            <person name="Barbosa P."/>
            <person name="Barros P.M."/>
            <person name="Capote T."/>
            <person name="Chaves I."/>
            <person name="Simoes F."/>
            <person name="Abreu I."/>
            <person name="Carrasquinho I."/>
            <person name="Faro C."/>
            <person name="Guimaraes J.B."/>
            <person name="Mendonca D."/>
            <person name="Nobrega F."/>
            <person name="Rodrigues L."/>
            <person name="Saibo N.J.M."/>
            <person name="Varela M.C."/>
            <person name="Egas C."/>
            <person name="Matos J."/>
            <person name="Miguel C.M."/>
            <person name="Oliveira M.M."/>
            <person name="Ricardo C.P."/>
            <person name="Goncalves S."/>
        </authorList>
    </citation>
    <scope>NUCLEOTIDE SEQUENCE [LARGE SCALE GENOMIC DNA]</scope>
    <source>
        <strain evidence="3">cv. HL8</strain>
    </source>
</reference>
<sequence>MGIGRIRLHLSGQDPNSPNPCSSFDNGKNPLYSPNPPPEGSKIVVEDILKVIKEADWEPCLHWKSMPTEFAKDSPYDLAAVDGKTLSLKNSKILVWQHNPVI</sequence>
<protein>
    <submittedName>
        <fullName evidence="2">Gdsl esterase/lipase cprd49</fullName>
    </submittedName>
</protein>
<proteinExistence type="predicted"/>
<name>A0AAW0LGS6_QUESU</name>
<dbReference type="EMBL" id="PKMF04000112">
    <property type="protein sequence ID" value="KAK7849546.1"/>
    <property type="molecule type" value="Genomic_DNA"/>
</dbReference>
<comment type="caution">
    <text evidence="2">The sequence shown here is derived from an EMBL/GenBank/DDBJ whole genome shotgun (WGS) entry which is preliminary data.</text>
</comment>
<feature type="compositionally biased region" description="Polar residues" evidence="1">
    <location>
        <begin position="13"/>
        <end position="26"/>
    </location>
</feature>
<keyword evidence="3" id="KW-1185">Reference proteome</keyword>
<evidence type="ECO:0000313" key="2">
    <source>
        <dbReference type="EMBL" id="KAK7849546.1"/>
    </source>
</evidence>